<comment type="caution">
    <text evidence="4">The sequence shown here is derived from an EMBL/GenBank/DDBJ whole genome shotgun (WGS) entry which is preliminary data.</text>
</comment>
<reference evidence="4" key="1">
    <citation type="submission" date="2022-08" db="EMBL/GenBank/DDBJ databases">
        <authorList>
            <consortium name="DOE Joint Genome Institute"/>
            <person name="Min B."/>
            <person name="Riley R."/>
            <person name="Sierra-Patev S."/>
            <person name="Naranjo-Ortiz M."/>
            <person name="Looney B."/>
            <person name="Konkel Z."/>
            <person name="Slot J.C."/>
            <person name="Sakamoto Y."/>
            <person name="Steenwyk J.L."/>
            <person name="Rokas A."/>
            <person name="Carro J."/>
            <person name="Camarero S."/>
            <person name="Ferreira P."/>
            <person name="Molpeceres G."/>
            <person name="Ruiz-Duenas F.J."/>
            <person name="Serrano A."/>
            <person name="Henrissat B."/>
            <person name="Drula E."/>
            <person name="Hughes K.W."/>
            <person name="Mata J.L."/>
            <person name="Ishikawa N.K."/>
            <person name="Vargas-Isla R."/>
            <person name="Ushijima S."/>
            <person name="Smith C.A."/>
            <person name="Ahrendt S."/>
            <person name="Andreopoulos W."/>
            <person name="He G."/>
            <person name="Labutti K."/>
            <person name="Lipzen A."/>
            <person name="Ng V."/>
            <person name="Sandor L."/>
            <person name="Barry K."/>
            <person name="Martinez A.T."/>
            <person name="Xiao Y."/>
            <person name="Gibbons J.G."/>
            <person name="Terashima K."/>
            <person name="Hibbett D.S."/>
            <person name="Grigoriev I.V."/>
        </authorList>
    </citation>
    <scope>NUCLEOTIDE SEQUENCE</scope>
    <source>
        <strain evidence="4">TFB10827</strain>
    </source>
</reference>
<feature type="region of interest" description="Disordered" evidence="1">
    <location>
        <begin position="353"/>
        <end position="377"/>
    </location>
</feature>
<evidence type="ECO:0000256" key="1">
    <source>
        <dbReference type="SAM" id="MobiDB-lite"/>
    </source>
</evidence>
<name>A0ABQ8Q4E0_9AGAR</name>
<dbReference type="EMBL" id="MU790779">
    <property type="protein sequence ID" value="KAJ3993258.1"/>
    <property type="molecule type" value="Genomic_DNA"/>
</dbReference>
<evidence type="ECO:0000256" key="2">
    <source>
        <dbReference type="SAM" id="Phobius"/>
    </source>
</evidence>
<proteinExistence type="predicted"/>
<feature type="transmembrane region" description="Helical" evidence="2">
    <location>
        <begin position="278"/>
        <end position="301"/>
    </location>
</feature>
<keyword evidence="5" id="KW-1185">Reference proteome</keyword>
<feature type="compositionally biased region" description="Basic and acidic residues" evidence="1">
    <location>
        <begin position="458"/>
        <end position="467"/>
    </location>
</feature>
<gene>
    <name evidence="4" type="ORF">F5050DRAFT_1783018</name>
</gene>
<dbReference type="Proteomes" id="UP001163828">
    <property type="component" value="Unassembled WGS sequence"/>
</dbReference>
<dbReference type="CDD" id="cd12087">
    <property type="entry name" value="TM_EGFR-like"/>
    <property type="match status" value="1"/>
</dbReference>
<evidence type="ECO:0000313" key="4">
    <source>
        <dbReference type="EMBL" id="KAJ3993258.1"/>
    </source>
</evidence>
<feature type="compositionally biased region" description="Polar residues" evidence="1">
    <location>
        <begin position="435"/>
        <end position="457"/>
    </location>
</feature>
<feature type="compositionally biased region" description="Basic and acidic residues" evidence="1">
    <location>
        <begin position="422"/>
        <end position="432"/>
    </location>
</feature>
<keyword evidence="2" id="KW-1133">Transmembrane helix</keyword>
<protein>
    <recommendedName>
        <fullName evidence="6">Cytokine inducing-glycoprotein</fullName>
    </recommendedName>
</protein>
<keyword evidence="2" id="KW-0812">Transmembrane</keyword>
<sequence>MVSTPFALIFRALAFAVICWVLTVQADEFMQQSFSFSWDGNLAVPVPVTTQCNTLNIQWSRGTNTGCVSFTYQDLLNIFINFYHRPNPVAPYYLQIYTSAYVYPFIVAAGSNLNFDFAVPFGPGTLYQICMFDSQGNTGGCQAIYTVIANTSSSSLSCSNSTLAFPLGPLDVDAEVTGGPLSQYGWIDQCTDITVTPKNGTGPYTFTVAPTLHPPLNITSNTASAMSWTVDLTWASPFFISVADSAGNYWSYGPLHSGEGSSSCLAGSSGGTISAGTIAGASIGALVVGLLVGALGAFCLFRRRQSQKTSYAGLDTASPSGSPTVIGGRLLNSNSLHRSASGTEYQIEPFVMPERNAGPLSPGSDGQQGSTANEANAQSRSVYVVHHDGGRAPVTVYHEDGTEVVELPPRYIDGASTGSRPSDARSRNDTRSEAGLSNSDTQMPSFLQSRRNPQTTPKKFEFRLQPT</sequence>
<organism evidence="4 5">
    <name type="scientific">Lentinula boryana</name>
    <dbReference type="NCBI Taxonomy" id="40481"/>
    <lineage>
        <taxon>Eukaryota</taxon>
        <taxon>Fungi</taxon>
        <taxon>Dikarya</taxon>
        <taxon>Basidiomycota</taxon>
        <taxon>Agaricomycotina</taxon>
        <taxon>Agaricomycetes</taxon>
        <taxon>Agaricomycetidae</taxon>
        <taxon>Agaricales</taxon>
        <taxon>Marasmiineae</taxon>
        <taxon>Omphalotaceae</taxon>
        <taxon>Lentinula</taxon>
    </lineage>
</organism>
<evidence type="ECO:0000256" key="3">
    <source>
        <dbReference type="SAM" id="SignalP"/>
    </source>
</evidence>
<keyword evidence="2" id="KW-0472">Membrane</keyword>
<accession>A0ABQ8Q4E0</accession>
<keyword evidence="3" id="KW-0732">Signal</keyword>
<evidence type="ECO:0000313" key="5">
    <source>
        <dbReference type="Proteomes" id="UP001163828"/>
    </source>
</evidence>
<feature type="region of interest" description="Disordered" evidence="1">
    <location>
        <begin position="399"/>
        <end position="467"/>
    </location>
</feature>
<feature type="compositionally biased region" description="Polar residues" evidence="1">
    <location>
        <begin position="364"/>
        <end position="377"/>
    </location>
</feature>
<feature type="signal peptide" evidence="3">
    <location>
        <begin position="1"/>
        <end position="26"/>
    </location>
</feature>
<feature type="chain" id="PRO_5046148818" description="Cytokine inducing-glycoprotein" evidence="3">
    <location>
        <begin position="27"/>
        <end position="467"/>
    </location>
</feature>
<evidence type="ECO:0008006" key="6">
    <source>
        <dbReference type="Google" id="ProtNLM"/>
    </source>
</evidence>